<feature type="non-terminal residue" evidence="2">
    <location>
        <position position="1"/>
    </location>
</feature>
<sequence>VASFKLHLRSGKKPTKKNRIYLTDQERKTLAAQINIDYTNEEDPNTLWENMKAEIQKKRDLVIKNRKEELKKRQPWMSEETLKLIEERRKVKLEGNDNRYKALNRCVQRSCRNDREAYLNRCCEEIQEHADHNESSILFKKIKQITRDFKPQSHEITAEDGTVAWDSNKILENWRLYCSKLYWSEPQNPNNNEVPGIEVDSVEEPEILLDEVRDAIKALRKYKAPGCDGIEAEILQSMGKKAEKVIWKICNNKWHKREWPEDWYKSVLIPLHKKGDTKNCANYRTIALIPHASKVMLRIINNRVKAYLHRQIPPEQAGFMPGRGTREQILNIRQIIKKFREFNIPAVLCFIDYAKAFDCVNWIKLYEILREMGVPEHLIELIKSLYDKNKMMKALENWEGGIKIGGRRISNLCYADDTTLIAASEEELAELIKRVRMVSEDMGLLINVGKTKVMVVDRAGH</sequence>
<dbReference type="OrthoDB" id="1421278at2759"/>
<evidence type="ECO:0000313" key="2">
    <source>
        <dbReference type="EMBL" id="CAG7733625.1"/>
    </source>
</evidence>
<proteinExistence type="predicted"/>
<comment type="caution">
    <text evidence="2">The sequence shown here is derived from an EMBL/GenBank/DDBJ whole genome shotgun (WGS) entry which is preliminary data.</text>
</comment>
<dbReference type="Pfam" id="PF00078">
    <property type="entry name" value="RVT_1"/>
    <property type="match status" value="1"/>
</dbReference>
<dbReference type="PANTHER" id="PTHR47027:SF8">
    <property type="entry name" value="RIBONUCLEASE H"/>
    <property type="match status" value="1"/>
</dbReference>
<dbReference type="CDD" id="cd01650">
    <property type="entry name" value="RT_nLTR_like"/>
    <property type="match status" value="1"/>
</dbReference>
<feature type="domain" description="Reverse transcriptase" evidence="1">
    <location>
        <begin position="273"/>
        <end position="394"/>
    </location>
</feature>
<keyword evidence="3" id="KW-1185">Reference proteome</keyword>
<gene>
    <name evidence="2" type="ORF">AFUS01_LOCUS22056</name>
</gene>
<name>A0A8J2P6D2_9HEXA</name>
<evidence type="ECO:0000313" key="3">
    <source>
        <dbReference type="Proteomes" id="UP000708208"/>
    </source>
</evidence>
<dbReference type="AlphaFoldDB" id="A0A8J2P6D2"/>
<evidence type="ECO:0000259" key="1">
    <source>
        <dbReference type="Pfam" id="PF00078"/>
    </source>
</evidence>
<accession>A0A8J2P6D2</accession>
<dbReference type="Proteomes" id="UP000708208">
    <property type="component" value="Unassembled WGS sequence"/>
</dbReference>
<organism evidence="2 3">
    <name type="scientific">Allacma fusca</name>
    <dbReference type="NCBI Taxonomy" id="39272"/>
    <lineage>
        <taxon>Eukaryota</taxon>
        <taxon>Metazoa</taxon>
        <taxon>Ecdysozoa</taxon>
        <taxon>Arthropoda</taxon>
        <taxon>Hexapoda</taxon>
        <taxon>Collembola</taxon>
        <taxon>Symphypleona</taxon>
        <taxon>Sminthuridae</taxon>
        <taxon>Allacma</taxon>
    </lineage>
</organism>
<protein>
    <recommendedName>
        <fullName evidence="1">Reverse transcriptase domain-containing protein</fullName>
    </recommendedName>
</protein>
<dbReference type="InterPro" id="IPR000477">
    <property type="entry name" value="RT_dom"/>
</dbReference>
<dbReference type="EMBL" id="CAJVCH010252245">
    <property type="protein sequence ID" value="CAG7733625.1"/>
    <property type="molecule type" value="Genomic_DNA"/>
</dbReference>
<reference evidence="2" key="1">
    <citation type="submission" date="2021-06" db="EMBL/GenBank/DDBJ databases">
        <authorList>
            <person name="Hodson N. C."/>
            <person name="Mongue J. A."/>
            <person name="Jaron S. K."/>
        </authorList>
    </citation>
    <scope>NUCLEOTIDE SEQUENCE</scope>
</reference>
<dbReference type="PANTHER" id="PTHR47027">
    <property type="entry name" value="REVERSE TRANSCRIPTASE DOMAIN-CONTAINING PROTEIN"/>
    <property type="match status" value="1"/>
</dbReference>